<accession>A0ABN8UZZ2</accession>
<keyword evidence="2" id="KW-1185">Reference proteome</keyword>
<name>A0ABN8UZZ2_STRGL</name>
<dbReference type="EMBL" id="CAKXYP010000005">
    <property type="protein sequence ID" value="CAH9415088.1"/>
    <property type="molecule type" value="Genomic_DNA"/>
</dbReference>
<evidence type="ECO:0000313" key="1">
    <source>
        <dbReference type="EMBL" id="CAH9415088.1"/>
    </source>
</evidence>
<dbReference type="Proteomes" id="UP001154015">
    <property type="component" value="Unassembled WGS sequence"/>
</dbReference>
<sequence>MSDRDFIAGVRGRPGLYGLGEFYKDAVMFLIGFNEARSGGLMRGFTEWLVVRKGECSSFGWQALVLDEALPNVEGLGWNKLGNSNSQQEEEAVQQLLTLLYEFLTMRDDVMALARMYGEYHSLHSRAEDSGGA</sequence>
<organism evidence="1 2">
    <name type="scientific">Streptomyces globisporus</name>
    <dbReference type="NCBI Taxonomy" id="1908"/>
    <lineage>
        <taxon>Bacteria</taxon>
        <taxon>Bacillati</taxon>
        <taxon>Actinomycetota</taxon>
        <taxon>Actinomycetes</taxon>
        <taxon>Kitasatosporales</taxon>
        <taxon>Streptomycetaceae</taxon>
        <taxon>Streptomyces</taxon>
    </lineage>
</organism>
<proteinExistence type="predicted"/>
<gene>
    <name evidence="1" type="ORF">SGL43_02100</name>
</gene>
<protein>
    <submittedName>
        <fullName evidence="1">Uncharacterized protein</fullName>
    </submittedName>
</protein>
<comment type="caution">
    <text evidence="1">The sequence shown here is derived from an EMBL/GenBank/DDBJ whole genome shotgun (WGS) entry which is preliminary data.</text>
</comment>
<evidence type="ECO:0000313" key="2">
    <source>
        <dbReference type="Proteomes" id="UP001154015"/>
    </source>
</evidence>
<dbReference type="RefSeq" id="WP_128862081.1">
    <property type="nucleotide sequence ID" value="NZ_CAKXYP010000005.1"/>
</dbReference>
<reference evidence="1" key="1">
    <citation type="submission" date="2022-03" db="EMBL/GenBank/DDBJ databases">
        <authorList>
            <person name="Leyn A S."/>
        </authorList>
    </citation>
    <scope>NUCLEOTIDE SEQUENCE</scope>
    <source>
        <strain evidence="1">Streptomyces globisporus 4-3</strain>
    </source>
</reference>